<name>A0A8H7S0J0_9FUNG</name>
<feature type="region of interest" description="Disordered" evidence="1">
    <location>
        <begin position="427"/>
        <end position="461"/>
    </location>
</feature>
<sequence>MHSFVCNDIESLLQEVVQYLERNTKYWREDIFETYGFERDTREALAVVGQILRYDKEFQDHLIRYARSNFKDSNNSNSKKYNQGYKGIIKSIVQHILQGQMYLEEHIDDIREQKPIRKNIIWFLIRTPAPKKKYRQLHVIEAEQLRMKLDELSKDKEFLLSSGAEVTVDQFKDELSAEAYEFWTKSLGLKTTAEWSKFSENYTVLYGKRANSDLKYIREVIFKEHGKSAIITIYGVITLAREYGFPFEHQPHTDESRRPGVITEEIRTEIAKMIMNMMVEFGSSEMQDHFLAVVKWYAKVDRKDANSINARADEWASLCKEGRLLKEEEKTDAHRQANRVDIARRSISFLYQRYMVIWRIGQISRETLKDVDFPGRARIKEFLRFLLPLDHANYHLIIGAEPEEWHHRKPNVYRFLTLLITDVSAEEEKNKASQQQQVPSNSSTNEDKKQNLANGDLQEKK</sequence>
<evidence type="ECO:0000313" key="2">
    <source>
        <dbReference type="EMBL" id="KAG2220652.1"/>
    </source>
</evidence>
<organism evidence="2 3">
    <name type="scientific">Circinella minor</name>
    <dbReference type="NCBI Taxonomy" id="1195481"/>
    <lineage>
        <taxon>Eukaryota</taxon>
        <taxon>Fungi</taxon>
        <taxon>Fungi incertae sedis</taxon>
        <taxon>Mucoromycota</taxon>
        <taxon>Mucoromycotina</taxon>
        <taxon>Mucoromycetes</taxon>
        <taxon>Mucorales</taxon>
        <taxon>Lichtheimiaceae</taxon>
        <taxon>Circinella</taxon>
    </lineage>
</organism>
<gene>
    <name evidence="2" type="ORF">INT45_008195</name>
</gene>
<dbReference type="EMBL" id="JAEPRB010000133">
    <property type="protein sequence ID" value="KAG2220652.1"/>
    <property type="molecule type" value="Genomic_DNA"/>
</dbReference>
<proteinExistence type="predicted"/>
<dbReference type="Proteomes" id="UP000646827">
    <property type="component" value="Unassembled WGS sequence"/>
</dbReference>
<keyword evidence="3" id="KW-1185">Reference proteome</keyword>
<accession>A0A8H7S0J0</accession>
<protein>
    <submittedName>
        <fullName evidence="2">Uncharacterized protein</fullName>
    </submittedName>
</protein>
<evidence type="ECO:0000256" key="1">
    <source>
        <dbReference type="SAM" id="MobiDB-lite"/>
    </source>
</evidence>
<dbReference type="OrthoDB" id="2227827at2759"/>
<reference evidence="2 3" key="1">
    <citation type="submission" date="2020-12" db="EMBL/GenBank/DDBJ databases">
        <title>Metabolic potential, ecology and presence of endohyphal bacteria is reflected in genomic diversity of Mucoromycotina.</title>
        <authorList>
            <person name="Muszewska A."/>
            <person name="Okrasinska A."/>
            <person name="Steczkiewicz K."/>
            <person name="Drgas O."/>
            <person name="Orlowska M."/>
            <person name="Perlinska-Lenart U."/>
            <person name="Aleksandrzak-Piekarczyk T."/>
            <person name="Szatraj K."/>
            <person name="Zielenkiewicz U."/>
            <person name="Pilsyk S."/>
            <person name="Malc E."/>
            <person name="Mieczkowski P."/>
            <person name="Kruszewska J.S."/>
            <person name="Biernat P."/>
            <person name="Pawlowska J."/>
        </authorList>
    </citation>
    <scope>NUCLEOTIDE SEQUENCE [LARGE SCALE GENOMIC DNA]</scope>
    <source>
        <strain evidence="2 3">CBS 142.35</strain>
    </source>
</reference>
<feature type="compositionally biased region" description="Polar residues" evidence="1">
    <location>
        <begin position="432"/>
        <end position="444"/>
    </location>
</feature>
<dbReference type="AlphaFoldDB" id="A0A8H7S0J0"/>
<evidence type="ECO:0000313" key="3">
    <source>
        <dbReference type="Proteomes" id="UP000646827"/>
    </source>
</evidence>
<comment type="caution">
    <text evidence="2">The sequence shown here is derived from an EMBL/GenBank/DDBJ whole genome shotgun (WGS) entry which is preliminary data.</text>
</comment>